<name>A0A4R6N9E3_9BURK</name>
<dbReference type="Gene3D" id="3.90.420.10">
    <property type="entry name" value="Oxidoreductase, molybdopterin-binding domain"/>
    <property type="match status" value="1"/>
</dbReference>
<evidence type="ECO:0000313" key="1">
    <source>
        <dbReference type="EMBL" id="TDP12018.1"/>
    </source>
</evidence>
<dbReference type="Proteomes" id="UP000295357">
    <property type="component" value="Unassembled WGS sequence"/>
</dbReference>
<organism evidence="1 2">
    <name type="scientific">Roseateles asaccharophilus</name>
    <dbReference type="NCBI Taxonomy" id="582607"/>
    <lineage>
        <taxon>Bacteria</taxon>
        <taxon>Pseudomonadati</taxon>
        <taxon>Pseudomonadota</taxon>
        <taxon>Betaproteobacteria</taxon>
        <taxon>Burkholderiales</taxon>
        <taxon>Sphaerotilaceae</taxon>
        <taxon>Roseateles</taxon>
    </lineage>
</organism>
<protein>
    <recommendedName>
        <fullName evidence="3">Oxidoreductase molybdopterin-binding domain-containing protein</fullName>
    </recommendedName>
</protein>
<reference evidence="1 2" key="1">
    <citation type="submission" date="2019-03" db="EMBL/GenBank/DDBJ databases">
        <title>Genomic Encyclopedia of Type Strains, Phase IV (KMG-IV): sequencing the most valuable type-strain genomes for metagenomic binning, comparative biology and taxonomic classification.</title>
        <authorList>
            <person name="Goeker M."/>
        </authorList>
    </citation>
    <scope>NUCLEOTIDE SEQUENCE [LARGE SCALE GENOMIC DNA]</scope>
    <source>
        <strain evidence="1 2">DSM 25082</strain>
    </source>
</reference>
<dbReference type="SUPFAM" id="SSF56524">
    <property type="entry name" value="Oxidoreductase molybdopterin-binding domain"/>
    <property type="match status" value="1"/>
</dbReference>
<comment type="caution">
    <text evidence="1">The sequence shown here is derived from an EMBL/GenBank/DDBJ whole genome shotgun (WGS) entry which is preliminary data.</text>
</comment>
<accession>A0A4R6N9E3</accession>
<proteinExistence type="predicted"/>
<dbReference type="InterPro" id="IPR036374">
    <property type="entry name" value="OxRdtase_Mopterin-bd_sf"/>
</dbReference>
<evidence type="ECO:0008006" key="3">
    <source>
        <dbReference type="Google" id="ProtNLM"/>
    </source>
</evidence>
<dbReference type="AlphaFoldDB" id="A0A4R6N9E3"/>
<gene>
    <name evidence="1" type="ORF">DFR39_102406</name>
</gene>
<keyword evidence="2" id="KW-1185">Reference proteome</keyword>
<dbReference type="EMBL" id="SNXE01000002">
    <property type="protein sequence ID" value="TDP12018.1"/>
    <property type="molecule type" value="Genomic_DNA"/>
</dbReference>
<sequence>MPPHPTQGLLSRRSLLNSLLGLCPGLAWAMPSPSDGVVLTLSGRLGRSNSEGRALFDMAMLAALPQHSLVQKTPWYSGPRKFTGPLLRDVLAAAQAQGQRIDAVAINDYKVSIPMEDVQSLPVILARLLDDQPMLLRDKGPLFVIYPFESHPRLRNTLYYSRCIWQLKSLDVR</sequence>
<evidence type="ECO:0000313" key="2">
    <source>
        <dbReference type="Proteomes" id="UP000295357"/>
    </source>
</evidence>